<name>A0A9D2F300_9FIRM</name>
<proteinExistence type="inferred from homology"/>
<comment type="function">
    <text evidence="1 10">Catalyzes the reversible adenylation of nicotinate mononucleotide (NaMN) to nicotinic acid adenine dinucleotide (NaAD).</text>
</comment>
<keyword evidence="8 10" id="KW-0520">NAD</keyword>
<evidence type="ECO:0000259" key="11">
    <source>
        <dbReference type="Pfam" id="PF01467"/>
    </source>
</evidence>
<dbReference type="PANTHER" id="PTHR39321:SF3">
    <property type="entry name" value="PHOSPHOPANTETHEINE ADENYLYLTRANSFERASE"/>
    <property type="match status" value="1"/>
</dbReference>
<evidence type="ECO:0000256" key="2">
    <source>
        <dbReference type="ARBA" id="ARBA00005019"/>
    </source>
</evidence>
<evidence type="ECO:0000256" key="3">
    <source>
        <dbReference type="ARBA" id="ARBA00022642"/>
    </source>
</evidence>
<dbReference type="CDD" id="cd02165">
    <property type="entry name" value="NMNAT"/>
    <property type="match status" value="1"/>
</dbReference>
<dbReference type="Pfam" id="PF01467">
    <property type="entry name" value="CTP_transf_like"/>
    <property type="match status" value="1"/>
</dbReference>
<dbReference type="InterPro" id="IPR005248">
    <property type="entry name" value="NadD/NMNAT"/>
</dbReference>
<keyword evidence="3 10" id="KW-0662">Pyridine nucleotide biosynthesis</keyword>
<dbReference type="Proteomes" id="UP000824031">
    <property type="component" value="Unassembled WGS sequence"/>
</dbReference>
<dbReference type="GO" id="GO:0005524">
    <property type="term" value="F:ATP binding"/>
    <property type="evidence" value="ECO:0007669"/>
    <property type="project" value="UniProtKB-KW"/>
</dbReference>
<gene>
    <name evidence="10 12" type="primary">nadD</name>
    <name evidence="12" type="ORF">H9810_07630</name>
</gene>
<evidence type="ECO:0000256" key="7">
    <source>
        <dbReference type="ARBA" id="ARBA00022840"/>
    </source>
</evidence>
<dbReference type="AlphaFoldDB" id="A0A9D2F300"/>
<accession>A0A9D2F300</accession>
<feature type="domain" description="Cytidyltransferase-like" evidence="11">
    <location>
        <begin position="5"/>
        <end position="167"/>
    </location>
</feature>
<reference evidence="12" key="2">
    <citation type="submission" date="2021-04" db="EMBL/GenBank/DDBJ databases">
        <authorList>
            <person name="Gilroy R."/>
        </authorList>
    </citation>
    <scope>NUCLEOTIDE SEQUENCE</scope>
    <source>
        <strain evidence="12">3436</strain>
    </source>
</reference>
<keyword evidence="5 10" id="KW-0548">Nucleotidyltransferase</keyword>
<sequence length="211" mass="23412">MKILLYGGTFDPPHNGHMNNLRAALDLVRPDRAIVMPAGTPPHKAASATPGEVRLAMCDCFKALSPLVEVSDWEIRRGGRSYTYNTLEMLQQQCPGAELFLSIGSDMLLSFPRWNRWRDILQMATLVVESRRPGDALALHTAAQQLQASGGRVLFARAESYPCASSSLRTGAIPRVRWGDLLPAEVLRVIEERGLYREPAPVTEKEAHHDL</sequence>
<dbReference type="EC" id="2.7.7.18" evidence="10"/>
<protein>
    <recommendedName>
        <fullName evidence="10">Probable nicotinate-nucleotide adenylyltransferase</fullName>
        <ecNumber evidence="10">2.7.7.18</ecNumber>
    </recommendedName>
    <alternativeName>
        <fullName evidence="10">Deamido-NAD(+) diphosphorylase</fullName>
    </alternativeName>
    <alternativeName>
        <fullName evidence="10">Deamido-NAD(+) pyrophosphorylase</fullName>
    </alternativeName>
    <alternativeName>
        <fullName evidence="10">Nicotinate mononucleotide adenylyltransferase</fullName>
        <shortName evidence="10">NaMN adenylyltransferase</shortName>
    </alternativeName>
</protein>
<dbReference type="SUPFAM" id="SSF52374">
    <property type="entry name" value="Nucleotidylyl transferase"/>
    <property type="match status" value="1"/>
</dbReference>
<evidence type="ECO:0000256" key="8">
    <source>
        <dbReference type="ARBA" id="ARBA00023027"/>
    </source>
</evidence>
<comment type="caution">
    <text evidence="12">The sequence shown here is derived from an EMBL/GenBank/DDBJ whole genome shotgun (WGS) entry which is preliminary data.</text>
</comment>
<dbReference type="NCBIfam" id="TIGR00125">
    <property type="entry name" value="cyt_tran_rel"/>
    <property type="match status" value="1"/>
</dbReference>
<comment type="pathway">
    <text evidence="2 10">Cofactor biosynthesis; NAD(+) biosynthesis; deamido-NAD(+) from nicotinate D-ribonucleotide: step 1/1.</text>
</comment>
<dbReference type="HAMAP" id="MF_00244">
    <property type="entry name" value="NaMN_adenylyltr"/>
    <property type="match status" value="1"/>
</dbReference>
<comment type="similarity">
    <text evidence="10">Belongs to the NadD family.</text>
</comment>
<evidence type="ECO:0000256" key="10">
    <source>
        <dbReference type="HAMAP-Rule" id="MF_00244"/>
    </source>
</evidence>
<dbReference type="GO" id="GO:0009435">
    <property type="term" value="P:NAD+ biosynthetic process"/>
    <property type="evidence" value="ECO:0007669"/>
    <property type="project" value="UniProtKB-UniRule"/>
</dbReference>
<keyword evidence="6 10" id="KW-0547">Nucleotide-binding</keyword>
<comment type="catalytic activity">
    <reaction evidence="9 10">
        <text>nicotinate beta-D-ribonucleotide + ATP + H(+) = deamido-NAD(+) + diphosphate</text>
        <dbReference type="Rhea" id="RHEA:22860"/>
        <dbReference type="ChEBI" id="CHEBI:15378"/>
        <dbReference type="ChEBI" id="CHEBI:30616"/>
        <dbReference type="ChEBI" id="CHEBI:33019"/>
        <dbReference type="ChEBI" id="CHEBI:57502"/>
        <dbReference type="ChEBI" id="CHEBI:58437"/>
        <dbReference type="EC" id="2.7.7.18"/>
    </reaction>
</comment>
<dbReference type="InterPro" id="IPR014729">
    <property type="entry name" value="Rossmann-like_a/b/a_fold"/>
</dbReference>
<dbReference type="NCBIfam" id="TIGR00482">
    <property type="entry name" value="nicotinate (nicotinamide) nucleotide adenylyltransferase"/>
    <property type="match status" value="1"/>
</dbReference>
<keyword evidence="4 10" id="KW-0808">Transferase</keyword>
<dbReference type="EMBL" id="DXBO01000114">
    <property type="protein sequence ID" value="HIZ48569.1"/>
    <property type="molecule type" value="Genomic_DNA"/>
</dbReference>
<evidence type="ECO:0000256" key="4">
    <source>
        <dbReference type="ARBA" id="ARBA00022679"/>
    </source>
</evidence>
<organism evidence="12 13">
    <name type="scientific">Candidatus Gemmiger excrementavium</name>
    <dbReference type="NCBI Taxonomy" id="2838608"/>
    <lineage>
        <taxon>Bacteria</taxon>
        <taxon>Bacillati</taxon>
        <taxon>Bacillota</taxon>
        <taxon>Clostridia</taxon>
        <taxon>Eubacteriales</taxon>
        <taxon>Gemmiger</taxon>
    </lineage>
</organism>
<dbReference type="PANTHER" id="PTHR39321">
    <property type="entry name" value="NICOTINATE-NUCLEOTIDE ADENYLYLTRANSFERASE-RELATED"/>
    <property type="match status" value="1"/>
</dbReference>
<dbReference type="InterPro" id="IPR004821">
    <property type="entry name" value="Cyt_trans-like"/>
</dbReference>
<dbReference type="GO" id="GO:0004515">
    <property type="term" value="F:nicotinate-nucleotide adenylyltransferase activity"/>
    <property type="evidence" value="ECO:0007669"/>
    <property type="project" value="UniProtKB-UniRule"/>
</dbReference>
<evidence type="ECO:0000256" key="5">
    <source>
        <dbReference type="ARBA" id="ARBA00022695"/>
    </source>
</evidence>
<dbReference type="Gene3D" id="3.40.50.620">
    <property type="entry name" value="HUPs"/>
    <property type="match status" value="1"/>
</dbReference>
<evidence type="ECO:0000256" key="6">
    <source>
        <dbReference type="ARBA" id="ARBA00022741"/>
    </source>
</evidence>
<evidence type="ECO:0000256" key="9">
    <source>
        <dbReference type="ARBA" id="ARBA00048721"/>
    </source>
</evidence>
<evidence type="ECO:0000313" key="13">
    <source>
        <dbReference type="Proteomes" id="UP000824031"/>
    </source>
</evidence>
<keyword evidence="7 10" id="KW-0067">ATP-binding</keyword>
<evidence type="ECO:0000256" key="1">
    <source>
        <dbReference type="ARBA" id="ARBA00002324"/>
    </source>
</evidence>
<reference evidence="12" key="1">
    <citation type="journal article" date="2021" name="PeerJ">
        <title>Extensive microbial diversity within the chicken gut microbiome revealed by metagenomics and culture.</title>
        <authorList>
            <person name="Gilroy R."/>
            <person name="Ravi A."/>
            <person name="Getino M."/>
            <person name="Pursley I."/>
            <person name="Horton D.L."/>
            <person name="Alikhan N.F."/>
            <person name="Baker D."/>
            <person name="Gharbi K."/>
            <person name="Hall N."/>
            <person name="Watson M."/>
            <person name="Adriaenssens E.M."/>
            <person name="Foster-Nyarko E."/>
            <person name="Jarju S."/>
            <person name="Secka A."/>
            <person name="Antonio M."/>
            <person name="Oren A."/>
            <person name="Chaudhuri R.R."/>
            <person name="La Ragione R."/>
            <person name="Hildebrand F."/>
            <person name="Pallen M.J."/>
        </authorList>
    </citation>
    <scope>NUCLEOTIDE SEQUENCE</scope>
    <source>
        <strain evidence="12">3436</strain>
    </source>
</reference>
<evidence type="ECO:0000313" key="12">
    <source>
        <dbReference type="EMBL" id="HIZ48569.1"/>
    </source>
</evidence>